<evidence type="ECO:0000256" key="11">
    <source>
        <dbReference type="ARBA" id="ARBA00023136"/>
    </source>
</evidence>
<organism evidence="18 19">
    <name type="scientific">Porites lobata</name>
    <dbReference type="NCBI Taxonomy" id="104759"/>
    <lineage>
        <taxon>Eukaryota</taxon>
        <taxon>Metazoa</taxon>
        <taxon>Cnidaria</taxon>
        <taxon>Anthozoa</taxon>
        <taxon>Hexacorallia</taxon>
        <taxon>Scleractinia</taxon>
        <taxon>Fungiina</taxon>
        <taxon>Poritidae</taxon>
        <taxon>Porites</taxon>
    </lineage>
</organism>
<dbReference type="InterPro" id="IPR036116">
    <property type="entry name" value="FN3_sf"/>
</dbReference>
<dbReference type="InterPro" id="IPR020635">
    <property type="entry name" value="Tyr_kinase_cat_dom"/>
</dbReference>
<evidence type="ECO:0000256" key="5">
    <source>
        <dbReference type="ARBA" id="ARBA00022729"/>
    </source>
</evidence>
<keyword evidence="3" id="KW-0808">Transferase</keyword>
<dbReference type="InterPro" id="IPR008266">
    <property type="entry name" value="Tyr_kinase_AS"/>
</dbReference>
<evidence type="ECO:0000256" key="2">
    <source>
        <dbReference type="ARBA" id="ARBA00011902"/>
    </source>
</evidence>
<evidence type="ECO:0000256" key="15">
    <source>
        <dbReference type="SAM" id="Phobius"/>
    </source>
</evidence>
<dbReference type="EC" id="2.7.10.1" evidence="2"/>
<reference evidence="18 19" key="1">
    <citation type="submission" date="2022-05" db="EMBL/GenBank/DDBJ databases">
        <authorList>
            <consortium name="Genoscope - CEA"/>
            <person name="William W."/>
        </authorList>
    </citation>
    <scope>NUCLEOTIDE SEQUENCE [LARGE SCALE GENOMIC DNA]</scope>
</reference>
<dbReference type="Gene3D" id="1.10.510.10">
    <property type="entry name" value="Transferase(Phosphotransferase) domain 1"/>
    <property type="match status" value="1"/>
</dbReference>
<keyword evidence="11 15" id="KW-0472">Membrane</keyword>
<dbReference type="Proteomes" id="UP001159405">
    <property type="component" value="Unassembled WGS sequence"/>
</dbReference>
<dbReference type="Pfam" id="PF07714">
    <property type="entry name" value="PK_Tyr_Ser-Thr"/>
    <property type="match status" value="1"/>
</dbReference>
<dbReference type="Gene3D" id="2.60.120.200">
    <property type="match status" value="1"/>
</dbReference>
<dbReference type="SUPFAM" id="SSF49265">
    <property type="entry name" value="Fibronectin type III"/>
    <property type="match status" value="1"/>
</dbReference>
<feature type="compositionally biased region" description="Low complexity" evidence="14">
    <location>
        <begin position="444"/>
        <end position="455"/>
    </location>
</feature>
<dbReference type="PANTHER" id="PTHR24416:SF550">
    <property type="entry name" value="FIBROBLAST GROWTH FACTOR RECEPTOR HOMOLOG 1-RELATED"/>
    <property type="match status" value="1"/>
</dbReference>
<dbReference type="Pfam" id="PF00041">
    <property type="entry name" value="fn3"/>
    <property type="match status" value="1"/>
</dbReference>
<dbReference type="EMBL" id="CALNXK010000049">
    <property type="protein sequence ID" value="CAH3131191.1"/>
    <property type="molecule type" value="Genomic_DNA"/>
</dbReference>
<dbReference type="InterPro" id="IPR013320">
    <property type="entry name" value="ConA-like_dom_sf"/>
</dbReference>
<keyword evidence="19" id="KW-1185">Reference proteome</keyword>
<keyword evidence="9" id="KW-0067">ATP-binding</keyword>
<dbReference type="InterPro" id="IPR003961">
    <property type="entry name" value="FN3_dom"/>
</dbReference>
<evidence type="ECO:0000256" key="3">
    <source>
        <dbReference type="ARBA" id="ARBA00022679"/>
    </source>
</evidence>
<keyword evidence="8" id="KW-0418">Kinase</keyword>
<name>A0ABN8P287_9CNID</name>
<comment type="caution">
    <text evidence="18">The sequence shown here is derived from an EMBL/GenBank/DDBJ whole genome shotgun (WGS) entry which is preliminary data.</text>
</comment>
<feature type="domain" description="Fibronectin type-III" evidence="17">
    <location>
        <begin position="258"/>
        <end position="358"/>
    </location>
</feature>
<dbReference type="CDD" id="cd00063">
    <property type="entry name" value="FN3"/>
    <property type="match status" value="2"/>
</dbReference>
<evidence type="ECO:0000256" key="10">
    <source>
        <dbReference type="ARBA" id="ARBA00022989"/>
    </source>
</evidence>
<evidence type="ECO:0000256" key="9">
    <source>
        <dbReference type="ARBA" id="ARBA00022840"/>
    </source>
</evidence>
<dbReference type="InterPro" id="IPR000719">
    <property type="entry name" value="Prot_kinase_dom"/>
</dbReference>
<dbReference type="SMART" id="SM00219">
    <property type="entry name" value="TyrKc"/>
    <property type="match status" value="1"/>
</dbReference>
<evidence type="ECO:0000259" key="16">
    <source>
        <dbReference type="PROSITE" id="PS50011"/>
    </source>
</evidence>
<dbReference type="Gene3D" id="2.60.40.10">
    <property type="entry name" value="Immunoglobulins"/>
    <property type="match status" value="2"/>
</dbReference>
<comment type="subcellular location">
    <subcellularLocation>
        <location evidence="1">Membrane</location>
        <topology evidence="1">Single-pass membrane protein</topology>
    </subcellularLocation>
</comment>
<dbReference type="SMART" id="SM00060">
    <property type="entry name" value="FN3"/>
    <property type="match status" value="2"/>
</dbReference>
<accession>A0ABN8P287</accession>
<feature type="region of interest" description="Disordered" evidence="14">
    <location>
        <begin position="444"/>
        <end position="469"/>
    </location>
</feature>
<keyword evidence="5" id="KW-0732">Signal</keyword>
<dbReference type="PROSITE" id="PS50853">
    <property type="entry name" value="FN3"/>
    <property type="match status" value="2"/>
</dbReference>
<evidence type="ECO:0000256" key="14">
    <source>
        <dbReference type="SAM" id="MobiDB-lite"/>
    </source>
</evidence>
<keyword evidence="4 15" id="KW-0812">Transmembrane</keyword>
<evidence type="ECO:0000256" key="12">
    <source>
        <dbReference type="ARBA" id="ARBA00023170"/>
    </source>
</evidence>
<evidence type="ECO:0000256" key="7">
    <source>
        <dbReference type="ARBA" id="ARBA00022741"/>
    </source>
</evidence>
<keyword evidence="7" id="KW-0547">Nucleotide-binding</keyword>
<dbReference type="SUPFAM" id="SSF49899">
    <property type="entry name" value="Concanavalin A-like lectins/glucanases"/>
    <property type="match status" value="1"/>
</dbReference>
<protein>
    <recommendedName>
        <fullName evidence="2">receptor protein-tyrosine kinase</fullName>
        <ecNumber evidence="2">2.7.10.1</ecNumber>
    </recommendedName>
</protein>
<evidence type="ECO:0000256" key="13">
    <source>
        <dbReference type="ARBA" id="ARBA00023180"/>
    </source>
</evidence>
<dbReference type="Pfam" id="PF13385">
    <property type="entry name" value="Laminin_G_3"/>
    <property type="match status" value="1"/>
</dbReference>
<sequence length="959" mass="108973">MVILGHWLLNGEDKNVTFYGSRSLTEGRCPKSKAVSFSKTSQFYATTPIISLNGRSFTISCWIKQTQRNAMSGEIYGDWQYPYQFLLSTKEQRISFHRHSHDENEEWWSLTSKEIPLKKWIHLVVKWNNEAGKVFIYADGVEIAYRTFSTGAKFYDSSRHLYVVGNAKKTHQFQGSVMDLFVFGTALSLDEINKLRGERFEILYTFNVVDVKETCIKSVMYVQRSCFGLKSNWFFTLSLFRAENQSVPRINHRNFFIRVGVPTIVNKQVTGGTVGIQWEPPLEGACPVLAYNIYYRRVSSPRSGESKRDLISIDGSINQYTIHLNCSHEYEINVTSMDGHMESDSSQTLKFKPNVPSPPVLSSLEKEVFSCNVSLAWETPSDHGCPLIMYTIYYMQIQPQQPGAPWYVVNITNAMANKYFLATRCDTEYKIEMTAWNEVGQSSRSKTWKTTSSGTLNEESSISKPSESVVTKSGNHSALSQAAGLTAGIAAFLVIAILAIFLFRRKLAKRIGRDRNARPRRSKSTIIPLIQWEILREQVIFQEEIGRGAFGKVLKGIFRESPGIDVFYEPRNQTVDFKEGRTVAVKVVGERADQEAKNQFLEEIELMKAIGCHKNVVSMLGCCITSDPIFLVLEYAPYGDLQRWLRNKRLQKSYQRVYDNEDREVLSSGGNLIAVSTEKIKSGETDAENLESREIEERAIHLSLGESEVTFWSSDISKEMSLDELKETRVTADLALTTNKAGIHDSGDSKKGRITNQKIERGGYKYVTNYSFHASSSCLCLSQSFLASKGFVHRDLAARNILLGEDRVVKISDFGLMRHTQDDVYQLRKGKRLPVKWTAPEALYNSQYTTKSDVWSFGVVLWELSTMGGNPYPGISNKELYKLLKTGYRMEKPDMCSDELFQLLLECWNEDPSARPTFDLAAKALEKMMVKGTPYLDLDLLDESKAYYCEKPLEEGDTS</sequence>
<evidence type="ECO:0000256" key="4">
    <source>
        <dbReference type="ARBA" id="ARBA00022692"/>
    </source>
</evidence>
<dbReference type="PANTHER" id="PTHR24416">
    <property type="entry name" value="TYROSINE-PROTEIN KINASE RECEPTOR"/>
    <property type="match status" value="1"/>
</dbReference>
<feature type="domain" description="Fibronectin type-III" evidence="17">
    <location>
        <begin position="359"/>
        <end position="458"/>
    </location>
</feature>
<dbReference type="PROSITE" id="PS50011">
    <property type="entry name" value="PROTEIN_KINASE_DOM"/>
    <property type="match status" value="1"/>
</dbReference>
<feature type="domain" description="Protein kinase" evidence="16">
    <location>
        <begin position="539"/>
        <end position="936"/>
    </location>
</feature>
<dbReference type="PROSITE" id="PS00109">
    <property type="entry name" value="PROTEIN_KINASE_TYR"/>
    <property type="match status" value="1"/>
</dbReference>
<evidence type="ECO:0000256" key="8">
    <source>
        <dbReference type="ARBA" id="ARBA00022777"/>
    </source>
</evidence>
<dbReference type="SUPFAM" id="SSF56112">
    <property type="entry name" value="Protein kinase-like (PK-like)"/>
    <property type="match status" value="1"/>
</dbReference>
<dbReference type="Gene3D" id="3.30.200.20">
    <property type="entry name" value="Phosphorylase Kinase, domain 1"/>
    <property type="match status" value="1"/>
</dbReference>
<proteinExistence type="predicted"/>
<dbReference type="InterPro" id="IPR011009">
    <property type="entry name" value="Kinase-like_dom_sf"/>
</dbReference>
<evidence type="ECO:0000313" key="18">
    <source>
        <dbReference type="EMBL" id="CAH3131191.1"/>
    </source>
</evidence>
<dbReference type="InterPro" id="IPR013783">
    <property type="entry name" value="Ig-like_fold"/>
</dbReference>
<keyword evidence="6" id="KW-0677">Repeat</keyword>
<evidence type="ECO:0000259" key="17">
    <source>
        <dbReference type="PROSITE" id="PS50853"/>
    </source>
</evidence>
<gene>
    <name evidence="18" type="ORF">PLOB_00035097</name>
</gene>
<keyword evidence="10 15" id="KW-1133">Transmembrane helix</keyword>
<evidence type="ECO:0000256" key="1">
    <source>
        <dbReference type="ARBA" id="ARBA00004167"/>
    </source>
</evidence>
<feature type="compositionally biased region" description="Polar residues" evidence="14">
    <location>
        <begin position="456"/>
        <end position="469"/>
    </location>
</feature>
<evidence type="ECO:0000313" key="19">
    <source>
        <dbReference type="Proteomes" id="UP001159405"/>
    </source>
</evidence>
<dbReference type="InterPro" id="IPR050122">
    <property type="entry name" value="RTK"/>
</dbReference>
<dbReference type="CDD" id="cd00192">
    <property type="entry name" value="PTKc"/>
    <property type="match status" value="1"/>
</dbReference>
<keyword evidence="12" id="KW-0675">Receptor</keyword>
<dbReference type="InterPro" id="IPR001245">
    <property type="entry name" value="Ser-Thr/Tyr_kinase_cat_dom"/>
</dbReference>
<evidence type="ECO:0000256" key="6">
    <source>
        <dbReference type="ARBA" id="ARBA00022737"/>
    </source>
</evidence>
<keyword evidence="13" id="KW-0325">Glycoprotein</keyword>
<feature type="transmembrane region" description="Helical" evidence="15">
    <location>
        <begin position="482"/>
        <end position="503"/>
    </location>
</feature>